<feature type="domain" description="Fe2OG dioxygenase" evidence="3">
    <location>
        <begin position="135"/>
        <end position="250"/>
    </location>
</feature>
<dbReference type="Gene3D" id="2.60.120.590">
    <property type="entry name" value="Alpha-ketoglutarate-dependent dioxygenase AlkB-like"/>
    <property type="match status" value="1"/>
</dbReference>
<comment type="similarity">
    <text evidence="1">Belongs to the alkB family.</text>
</comment>
<organism evidence="4 5">
    <name type="scientific">Theobroma cacao</name>
    <name type="common">Cacao</name>
    <name type="synonym">Cocoa</name>
    <dbReference type="NCBI Taxonomy" id="3641"/>
    <lineage>
        <taxon>Eukaryota</taxon>
        <taxon>Viridiplantae</taxon>
        <taxon>Streptophyta</taxon>
        <taxon>Embryophyta</taxon>
        <taxon>Tracheophyta</taxon>
        <taxon>Spermatophyta</taxon>
        <taxon>Magnoliopsida</taxon>
        <taxon>eudicotyledons</taxon>
        <taxon>Gunneridae</taxon>
        <taxon>Pentapetalae</taxon>
        <taxon>rosids</taxon>
        <taxon>malvids</taxon>
        <taxon>Malvales</taxon>
        <taxon>Malvaceae</taxon>
        <taxon>Byttnerioideae</taxon>
        <taxon>Theobroma</taxon>
    </lineage>
</organism>
<proteinExistence type="inferred from homology"/>
<keyword evidence="5" id="KW-1185">Reference proteome</keyword>
<dbReference type="InterPro" id="IPR005123">
    <property type="entry name" value="Oxoglu/Fe-dep_dioxygenase_dom"/>
</dbReference>
<dbReference type="FunCoup" id="A0A061DRI2">
    <property type="interactions" value="133"/>
</dbReference>
<dbReference type="SUPFAM" id="SSF51197">
    <property type="entry name" value="Clavaminate synthase-like"/>
    <property type="match status" value="1"/>
</dbReference>
<protein>
    <submittedName>
        <fullName evidence="4">2-oxoglutarate and Fe(II)-dependent oxygenase superfamily protein</fullName>
    </submittedName>
</protein>
<evidence type="ECO:0000256" key="2">
    <source>
        <dbReference type="SAM" id="MobiDB-lite"/>
    </source>
</evidence>
<reference evidence="4 5" key="1">
    <citation type="journal article" date="2013" name="Genome Biol.">
        <title>The genome sequence of the most widely cultivated cacao type and its use to identify candidate genes regulating pod color.</title>
        <authorList>
            <person name="Motamayor J.C."/>
            <person name="Mockaitis K."/>
            <person name="Schmutz J."/>
            <person name="Haiminen N."/>
            <person name="Iii D.L."/>
            <person name="Cornejo O."/>
            <person name="Findley S.D."/>
            <person name="Zheng P."/>
            <person name="Utro F."/>
            <person name="Royaert S."/>
            <person name="Saski C."/>
            <person name="Jenkins J."/>
            <person name="Podicheti R."/>
            <person name="Zhao M."/>
            <person name="Scheffler B.E."/>
            <person name="Stack J.C."/>
            <person name="Feltus F.A."/>
            <person name="Mustiga G.M."/>
            <person name="Amores F."/>
            <person name="Phillips W."/>
            <person name="Marelli J.P."/>
            <person name="May G.D."/>
            <person name="Shapiro H."/>
            <person name="Ma J."/>
            <person name="Bustamante C.D."/>
            <person name="Schnell R.J."/>
            <person name="Main D."/>
            <person name="Gilbert D."/>
            <person name="Parida L."/>
            <person name="Kuhn D.N."/>
        </authorList>
    </citation>
    <scope>NUCLEOTIDE SEQUENCE [LARGE SCALE GENOMIC DNA]</scope>
    <source>
        <strain evidence="5">cv. Matina 1-6</strain>
    </source>
</reference>
<gene>
    <name evidence="4" type="ORF">TCM_004624</name>
</gene>
<name>A0A061DRI2_THECC</name>
<dbReference type="AlphaFoldDB" id="A0A061DRI2"/>
<dbReference type="Gramene" id="EOX95032">
    <property type="protein sequence ID" value="EOX95032"/>
    <property type="gene ID" value="TCM_004624"/>
</dbReference>
<feature type="region of interest" description="Disordered" evidence="2">
    <location>
        <begin position="16"/>
        <end position="35"/>
    </location>
</feature>
<dbReference type="InParanoid" id="A0A061DRI2"/>
<dbReference type="OMA" id="CAHIDLM"/>
<accession>A0A061DRI2</accession>
<dbReference type="GO" id="GO:0006974">
    <property type="term" value="P:DNA damage response"/>
    <property type="evidence" value="ECO:0007669"/>
    <property type="project" value="InterPro"/>
</dbReference>
<dbReference type="EMBL" id="CM001879">
    <property type="protein sequence ID" value="EOX95032.1"/>
    <property type="molecule type" value="Genomic_DNA"/>
</dbReference>
<dbReference type="Proteomes" id="UP000026915">
    <property type="component" value="Chromosome 1"/>
</dbReference>
<dbReference type="InterPro" id="IPR032870">
    <property type="entry name" value="ALKBH7-like"/>
</dbReference>
<dbReference type="PANTHER" id="PTHR21052:SF0">
    <property type="entry name" value="ALPHA-KETOGLUTARATE-DEPENDENT DIOXYGENASE ALKB HOMOLOG 7, MITOCHONDRIAL"/>
    <property type="match status" value="1"/>
</dbReference>
<evidence type="ECO:0000313" key="5">
    <source>
        <dbReference type="Proteomes" id="UP000026915"/>
    </source>
</evidence>
<sequence length="253" mass="28596">MLKMENHCELLREVFGESSDSEDDDPQHKQIGDPIPSWEQIKEINGLWLCRDFLSPQHQSSLISAVLNEGWFTEDSHNQAMRFGDLPAWATELSNSIREAVLLGHHVSKSTDLATSNGATGDCLLPLNLLWREPLFDQLIVNVYHPGEGICAHVDLMRFEDGIAIVSLESSCVMHFTRVEAGSNIVEQGELHLRVGKIPVHLTPGSLVLMSGEARYLWKHEINRNPGFQMWGGQELIQEKRISITLRKLRQVE</sequence>
<dbReference type="InterPro" id="IPR027450">
    <property type="entry name" value="AlkB-like"/>
</dbReference>
<dbReference type="PROSITE" id="PS51471">
    <property type="entry name" value="FE2OG_OXY"/>
    <property type="match status" value="1"/>
</dbReference>
<evidence type="ECO:0000259" key="3">
    <source>
        <dbReference type="PROSITE" id="PS51471"/>
    </source>
</evidence>
<dbReference type="InterPro" id="IPR037151">
    <property type="entry name" value="AlkB-like_sf"/>
</dbReference>
<dbReference type="HOGENOM" id="CLU_089481_0_0_1"/>
<evidence type="ECO:0000256" key="1">
    <source>
        <dbReference type="ARBA" id="ARBA00007879"/>
    </source>
</evidence>
<dbReference type="eggNOG" id="KOG4176">
    <property type="taxonomic scope" value="Eukaryota"/>
</dbReference>
<dbReference type="PANTHER" id="PTHR21052">
    <property type="entry name" value="SPERMATOGENESIS ASSOCIATED 11-RELATED"/>
    <property type="match status" value="1"/>
</dbReference>
<dbReference type="Pfam" id="PF13532">
    <property type="entry name" value="2OG-FeII_Oxy_2"/>
    <property type="match status" value="1"/>
</dbReference>
<evidence type="ECO:0000313" key="4">
    <source>
        <dbReference type="EMBL" id="EOX95032.1"/>
    </source>
</evidence>